<proteinExistence type="predicted"/>
<evidence type="ECO:0000256" key="1">
    <source>
        <dbReference type="SAM" id="MobiDB-lite"/>
    </source>
</evidence>
<organism evidence="2 3">
    <name type="scientific">Pelobates cultripes</name>
    <name type="common">Western spadefoot toad</name>
    <dbReference type="NCBI Taxonomy" id="61616"/>
    <lineage>
        <taxon>Eukaryota</taxon>
        <taxon>Metazoa</taxon>
        <taxon>Chordata</taxon>
        <taxon>Craniata</taxon>
        <taxon>Vertebrata</taxon>
        <taxon>Euteleostomi</taxon>
        <taxon>Amphibia</taxon>
        <taxon>Batrachia</taxon>
        <taxon>Anura</taxon>
        <taxon>Pelobatoidea</taxon>
        <taxon>Pelobatidae</taxon>
        <taxon>Pelobates</taxon>
    </lineage>
</organism>
<evidence type="ECO:0000313" key="3">
    <source>
        <dbReference type="Proteomes" id="UP001295444"/>
    </source>
</evidence>
<sequence>MNRIDAAFSHFWEALEERMTQAPTEITLPTREMRPQGGRPGGRLGRDSGVTLSLDKLPTSVPEPRVKRGPTPLLQPYKQKRSSRIRQRLLKPEVDFCKFPIREHLGSQSNRLYGAGALALQQTWGLGGSPILVSQYYSTACTVLRRQTSALPGLRLTVTYGGLLSQRRTLCYPSL</sequence>
<dbReference type="EMBL" id="OW240913">
    <property type="protein sequence ID" value="CAH2249456.1"/>
    <property type="molecule type" value="Genomic_DNA"/>
</dbReference>
<name>A0AAD1VQJ7_PELCU</name>
<reference evidence="2" key="1">
    <citation type="submission" date="2022-03" db="EMBL/GenBank/DDBJ databases">
        <authorList>
            <person name="Alioto T."/>
            <person name="Alioto T."/>
            <person name="Gomez Garrido J."/>
        </authorList>
    </citation>
    <scope>NUCLEOTIDE SEQUENCE</scope>
</reference>
<feature type="region of interest" description="Disordered" evidence="1">
    <location>
        <begin position="29"/>
        <end position="75"/>
    </location>
</feature>
<evidence type="ECO:0000313" key="2">
    <source>
        <dbReference type="EMBL" id="CAH2249456.1"/>
    </source>
</evidence>
<accession>A0AAD1VQJ7</accession>
<dbReference type="AlphaFoldDB" id="A0AAD1VQJ7"/>
<keyword evidence="3" id="KW-1185">Reference proteome</keyword>
<protein>
    <submittedName>
        <fullName evidence="2">Uncharacterized protein</fullName>
    </submittedName>
</protein>
<dbReference type="Proteomes" id="UP001295444">
    <property type="component" value="Chromosome 02"/>
</dbReference>
<gene>
    <name evidence="2" type="ORF">PECUL_23A039097</name>
</gene>